<reference evidence="2 3" key="1">
    <citation type="submission" date="2024-11" db="EMBL/GenBank/DDBJ databases">
        <authorList>
            <person name="Lucas J.A."/>
        </authorList>
    </citation>
    <scope>NUCLEOTIDE SEQUENCE [LARGE SCALE GENOMIC DNA]</scope>
    <source>
        <strain evidence="2 3">Z 5.4</strain>
    </source>
</reference>
<feature type="transmembrane region" description="Helical" evidence="1">
    <location>
        <begin position="150"/>
        <end position="178"/>
    </location>
</feature>
<gene>
    <name evidence="2" type="ORF">ACJEBI_18735</name>
</gene>
<dbReference type="Proteomes" id="UP001623041">
    <property type="component" value="Unassembled WGS sequence"/>
</dbReference>
<sequence>MYFFKSISEDVRSAQLTFTKHTKTRQLVLGALFASTAAVLQSAGGFLPGIGYFISPFATAPILFCSMLSLPLGLMSYLITNLLLLVLQPSELIVFPFTTGLLGLGTGAAFYFFKKRISIIGSGAILLTLGIVSLLYGFKFPVLGPGVSGTFSILMTGGVFLFSFIYNWIWVDIGLIFYKRLKLFFTKQ</sequence>
<keyword evidence="1" id="KW-0472">Membrane</keyword>
<dbReference type="EMBL" id="JBJHQH010000015">
    <property type="protein sequence ID" value="MFK9093505.1"/>
    <property type="molecule type" value="Genomic_DNA"/>
</dbReference>
<organism evidence="2 3">
    <name type="scientific">Bacillus salipaludis</name>
    <dbReference type="NCBI Taxonomy" id="2547811"/>
    <lineage>
        <taxon>Bacteria</taxon>
        <taxon>Bacillati</taxon>
        <taxon>Bacillota</taxon>
        <taxon>Bacilli</taxon>
        <taxon>Bacillales</taxon>
        <taxon>Bacillaceae</taxon>
        <taxon>Bacillus</taxon>
    </lineage>
</organism>
<proteinExistence type="predicted"/>
<feature type="transmembrane region" description="Helical" evidence="1">
    <location>
        <begin position="93"/>
        <end position="112"/>
    </location>
</feature>
<evidence type="ECO:0000313" key="3">
    <source>
        <dbReference type="Proteomes" id="UP001623041"/>
    </source>
</evidence>
<accession>A0ABW8RJ30</accession>
<comment type="caution">
    <text evidence="2">The sequence shown here is derived from an EMBL/GenBank/DDBJ whole genome shotgun (WGS) entry which is preliminary data.</text>
</comment>
<keyword evidence="1" id="KW-1133">Transmembrane helix</keyword>
<keyword evidence="3" id="KW-1185">Reference proteome</keyword>
<feature type="transmembrane region" description="Helical" evidence="1">
    <location>
        <begin position="62"/>
        <end position="87"/>
    </location>
</feature>
<keyword evidence="1" id="KW-0812">Transmembrane</keyword>
<feature type="transmembrane region" description="Helical" evidence="1">
    <location>
        <begin position="27"/>
        <end position="50"/>
    </location>
</feature>
<protein>
    <submittedName>
        <fullName evidence="2">Uncharacterized protein</fullName>
    </submittedName>
</protein>
<evidence type="ECO:0000256" key="1">
    <source>
        <dbReference type="SAM" id="Phobius"/>
    </source>
</evidence>
<dbReference type="RefSeq" id="WP_406582016.1">
    <property type="nucleotide sequence ID" value="NZ_JBJHQH010000015.1"/>
</dbReference>
<evidence type="ECO:0000313" key="2">
    <source>
        <dbReference type="EMBL" id="MFK9093505.1"/>
    </source>
</evidence>
<name>A0ABW8RJ30_9BACI</name>
<feature type="transmembrane region" description="Helical" evidence="1">
    <location>
        <begin position="119"/>
        <end position="138"/>
    </location>
</feature>